<keyword evidence="2" id="KW-1185">Reference proteome</keyword>
<organism evidence="1 2">
    <name type="scientific">Symbiodinium microadriaticum</name>
    <name type="common">Dinoflagellate</name>
    <name type="synonym">Zooxanthella microadriatica</name>
    <dbReference type="NCBI Taxonomy" id="2951"/>
    <lineage>
        <taxon>Eukaryota</taxon>
        <taxon>Sar</taxon>
        <taxon>Alveolata</taxon>
        <taxon>Dinophyceae</taxon>
        <taxon>Suessiales</taxon>
        <taxon>Symbiodiniaceae</taxon>
        <taxon>Symbiodinium</taxon>
    </lineage>
</organism>
<feature type="non-terminal residue" evidence="1">
    <location>
        <position position="277"/>
    </location>
</feature>
<gene>
    <name evidence="1" type="ORF">AK812_SmicGene48553</name>
</gene>
<evidence type="ECO:0000313" key="2">
    <source>
        <dbReference type="Proteomes" id="UP000186817"/>
    </source>
</evidence>
<proteinExistence type="predicted"/>
<sequence length="277" mass="30500">MNWSNTLRYVQRRNLVLIPLGKPEEEKPEAKDVTSHAKGVAICTPAEAAPYLSPYRSISVEPLAIVTTVQLPAAQLEEAHTRTIRFPVQYVPTGEAILMVGTLIQLGDCPVDLAQATIDEVEEVSTGVMKVQVYRDQYPGAWDQFIGAPIKAVMLHEPLLVLCKGQRCGPQCPKYHPPLEDAPDAVILDIWARRFQNLAGNKCDAGKADVFQAYIRVPETAVDTLQQVDKPGLYLEPRAPQGQSGTHPEYEVIWLPGADLHTATHALRTCDHALAII</sequence>
<protein>
    <submittedName>
        <fullName evidence="1">Uncharacterized protein</fullName>
    </submittedName>
</protein>
<reference evidence="1 2" key="1">
    <citation type="submission" date="2016-02" db="EMBL/GenBank/DDBJ databases">
        <title>Genome analysis of coral dinoflagellate symbionts highlights evolutionary adaptations to a symbiotic lifestyle.</title>
        <authorList>
            <person name="Aranda M."/>
            <person name="Li Y."/>
            <person name="Liew Y.J."/>
            <person name="Baumgarten S."/>
            <person name="Simakov O."/>
            <person name="Wilson M."/>
            <person name="Piel J."/>
            <person name="Ashoor H."/>
            <person name="Bougouffa S."/>
            <person name="Bajic V.B."/>
            <person name="Ryu T."/>
            <person name="Ravasi T."/>
            <person name="Bayer T."/>
            <person name="Micklem G."/>
            <person name="Kim H."/>
            <person name="Bhak J."/>
            <person name="Lajeunesse T.C."/>
            <person name="Voolstra C.R."/>
        </authorList>
    </citation>
    <scope>NUCLEOTIDE SEQUENCE [LARGE SCALE GENOMIC DNA]</scope>
    <source>
        <strain evidence="1 2">CCMP2467</strain>
    </source>
</reference>
<comment type="caution">
    <text evidence="1">The sequence shown here is derived from an EMBL/GenBank/DDBJ whole genome shotgun (WGS) entry which is preliminary data.</text>
</comment>
<dbReference type="AlphaFoldDB" id="A0A1Q9B3M1"/>
<dbReference type="EMBL" id="LSRX01008225">
    <property type="protein sequence ID" value="OLP62644.1"/>
    <property type="molecule type" value="Genomic_DNA"/>
</dbReference>
<accession>A0A1Q9B3M1</accession>
<evidence type="ECO:0000313" key="1">
    <source>
        <dbReference type="EMBL" id="OLP62644.1"/>
    </source>
</evidence>
<name>A0A1Q9B3M1_SYMMI</name>
<dbReference type="OrthoDB" id="440862at2759"/>
<dbReference type="Proteomes" id="UP000186817">
    <property type="component" value="Unassembled WGS sequence"/>
</dbReference>